<evidence type="ECO:0000256" key="1">
    <source>
        <dbReference type="ARBA" id="ARBA00004123"/>
    </source>
</evidence>
<dbReference type="Pfam" id="PF13384">
    <property type="entry name" value="HTH_23"/>
    <property type="match status" value="1"/>
</dbReference>
<dbReference type="InterPro" id="IPR036397">
    <property type="entry name" value="RNaseH_sf"/>
</dbReference>
<gene>
    <name evidence="2" type="ORF">ANCDUO_13431</name>
</gene>
<evidence type="ECO:0000313" key="3">
    <source>
        <dbReference type="Proteomes" id="UP000054047"/>
    </source>
</evidence>
<evidence type="ECO:0000313" key="2">
    <source>
        <dbReference type="EMBL" id="KIH56388.1"/>
    </source>
</evidence>
<dbReference type="PANTHER" id="PTHR46068:SF1">
    <property type="entry name" value="TRANSPOSASE IS30-LIKE HTH DOMAIN-CONTAINING PROTEIN"/>
    <property type="match status" value="1"/>
</dbReference>
<dbReference type="Gene3D" id="1.10.10.10">
    <property type="entry name" value="Winged helix-like DNA-binding domain superfamily/Winged helix DNA-binding domain"/>
    <property type="match status" value="1"/>
</dbReference>
<accession>A0A0C2CJ04</accession>
<dbReference type="Proteomes" id="UP000054047">
    <property type="component" value="Unassembled WGS sequence"/>
</dbReference>
<sequence length="213" mass="24619">MVASSVMHGAIIQMHQDGRTTAQIVKMLSLPRRTVQDTVRRFRELGNIEDRKGRARSTTATGPRMVKVVRSRLDRNPKRSMREMAKEVGIGRSSMRKIVREKLNLYPYRLQKAHALTDVMRKNRKKLCKQLLKRFAQSRFRTIVFTDKKLFTVDQVANAQNDRVLCRSITRANRKGRIVAKTAHPQSVMCDHRFWGEITSNGKTPLIDYQRGG</sequence>
<dbReference type="SUPFAM" id="SSF46689">
    <property type="entry name" value="Homeodomain-like"/>
    <property type="match status" value="1"/>
</dbReference>
<dbReference type="PANTHER" id="PTHR46068">
    <property type="entry name" value="PROTEIN CBG27172"/>
    <property type="match status" value="1"/>
</dbReference>
<dbReference type="GO" id="GO:0005634">
    <property type="term" value="C:nucleus"/>
    <property type="evidence" value="ECO:0007669"/>
    <property type="project" value="UniProtKB-SubCell"/>
</dbReference>
<dbReference type="InterPro" id="IPR009057">
    <property type="entry name" value="Homeodomain-like_sf"/>
</dbReference>
<dbReference type="OrthoDB" id="5823363at2759"/>
<dbReference type="InterPro" id="IPR036388">
    <property type="entry name" value="WH-like_DNA-bd_sf"/>
</dbReference>
<organism evidence="2 3">
    <name type="scientific">Ancylostoma duodenale</name>
    <dbReference type="NCBI Taxonomy" id="51022"/>
    <lineage>
        <taxon>Eukaryota</taxon>
        <taxon>Metazoa</taxon>
        <taxon>Ecdysozoa</taxon>
        <taxon>Nematoda</taxon>
        <taxon>Chromadorea</taxon>
        <taxon>Rhabditida</taxon>
        <taxon>Rhabditina</taxon>
        <taxon>Rhabditomorpha</taxon>
        <taxon>Strongyloidea</taxon>
        <taxon>Ancylostomatidae</taxon>
        <taxon>Ancylostomatinae</taxon>
        <taxon>Ancylostoma</taxon>
    </lineage>
</organism>
<dbReference type="AlphaFoldDB" id="A0A0C2CJ04"/>
<protein>
    <recommendedName>
        <fullName evidence="4">Paired domain-containing protein</fullName>
    </recommendedName>
</protein>
<dbReference type="EMBL" id="KN735811">
    <property type="protein sequence ID" value="KIH56388.1"/>
    <property type="molecule type" value="Genomic_DNA"/>
</dbReference>
<dbReference type="GO" id="GO:0003676">
    <property type="term" value="F:nucleic acid binding"/>
    <property type="evidence" value="ECO:0007669"/>
    <property type="project" value="InterPro"/>
</dbReference>
<keyword evidence="3" id="KW-1185">Reference proteome</keyword>
<proteinExistence type="predicted"/>
<reference evidence="2 3" key="1">
    <citation type="submission" date="2013-12" db="EMBL/GenBank/DDBJ databases">
        <title>Draft genome of the parsitic nematode Ancylostoma duodenale.</title>
        <authorList>
            <person name="Mitreva M."/>
        </authorList>
    </citation>
    <scope>NUCLEOTIDE SEQUENCE [LARGE SCALE GENOMIC DNA]</scope>
    <source>
        <strain evidence="2 3">Zhejiang</strain>
    </source>
</reference>
<name>A0A0C2CJ04_9BILA</name>
<comment type="subcellular location">
    <subcellularLocation>
        <location evidence="1">Nucleus</location>
    </subcellularLocation>
</comment>
<evidence type="ECO:0008006" key="4">
    <source>
        <dbReference type="Google" id="ProtNLM"/>
    </source>
</evidence>
<dbReference type="Gene3D" id="3.30.420.10">
    <property type="entry name" value="Ribonuclease H-like superfamily/Ribonuclease H"/>
    <property type="match status" value="1"/>
</dbReference>